<protein>
    <submittedName>
        <fullName evidence="1">Uncharacterized protein</fullName>
    </submittedName>
</protein>
<evidence type="ECO:0000313" key="1">
    <source>
        <dbReference type="EMBL" id="BCJ40608.1"/>
    </source>
</evidence>
<dbReference type="Proteomes" id="UP000676967">
    <property type="component" value="Chromosome"/>
</dbReference>
<dbReference type="RefSeq" id="WP_189335175.1">
    <property type="nucleotide sequence ID" value="NZ_AP023356.1"/>
</dbReference>
<name>A0ABM7LMW6_9ACTN</name>
<evidence type="ECO:0000313" key="2">
    <source>
        <dbReference type="Proteomes" id="UP000676967"/>
    </source>
</evidence>
<sequence length="237" mass="25784">MTAAAHVPHREIVARVTALPDVHPHRIDPVLLPMWQVELLATVREAEPYDVLDRHLARALAEAGLRDPDELAAFFGLSTGLVERVLAGLAAIGHLRADGQLTELGRRSAADGRRYRDLPGRRVTVWFDGFRGAPVPRTHGLGSVFLSEPALTLADGTRFEAMPGAAALPESAVDDLLARIDLPDFSGNVLAKAEVSAVWQMWLPAYVVECDDAPLVFVKAVDGPDPYLSGLLRHRTR</sequence>
<accession>A0ABM7LMW6</accession>
<keyword evidence="2" id="KW-1185">Reference proteome</keyword>
<reference evidence="1 2" key="1">
    <citation type="submission" date="2020-08" db="EMBL/GenBank/DDBJ databases">
        <title>Whole genome shotgun sequence of Actinoplanes ianthinogenes NBRC 13996.</title>
        <authorList>
            <person name="Komaki H."/>
            <person name="Tamura T."/>
        </authorList>
    </citation>
    <scope>NUCLEOTIDE SEQUENCE [LARGE SCALE GENOMIC DNA]</scope>
    <source>
        <strain evidence="1 2">NBRC 13996</strain>
    </source>
</reference>
<organism evidence="1 2">
    <name type="scientific">Actinoplanes ianthinogenes</name>
    <dbReference type="NCBI Taxonomy" id="122358"/>
    <lineage>
        <taxon>Bacteria</taxon>
        <taxon>Bacillati</taxon>
        <taxon>Actinomycetota</taxon>
        <taxon>Actinomycetes</taxon>
        <taxon>Micromonosporales</taxon>
        <taxon>Micromonosporaceae</taxon>
        <taxon>Actinoplanes</taxon>
    </lineage>
</organism>
<proteinExistence type="predicted"/>
<gene>
    <name evidence="1" type="ORF">Aiant_12650</name>
</gene>
<dbReference type="EMBL" id="AP023356">
    <property type="protein sequence ID" value="BCJ40608.1"/>
    <property type="molecule type" value="Genomic_DNA"/>
</dbReference>